<feature type="region of interest" description="Disordered" evidence="1">
    <location>
        <begin position="1"/>
        <end position="40"/>
    </location>
</feature>
<dbReference type="AlphaFoldDB" id="A0A9Q3EX91"/>
<protein>
    <submittedName>
        <fullName evidence="2">Uncharacterized protein</fullName>
    </submittedName>
</protein>
<proteinExistence type="predicted"/>
<evidence type="ECO:0000256" key="1">
    <source>
        <dbReference type="SAM" id="MobiDB-lite"/>
    </source>
</evidence>
<dbReference type="Proteomes" id="UP000765509">
    <property type="component" value="Unassembled WGS sequence"/>
</dbReference>
<feature type="compositionally biased region" description="Basic and acidic residues" evidence="1">
    <location>
        <begin position="61"/>
        <end position="82"/>
    </location>
</feature>
<name>A0A9Q3EX91_9BASI</name>
<evidence type="ECO:0000313" key="2">
    <source>
        <dbReference type="EMBL" id="MBW0531090.1"/>
    </source>
</evidence>
<organism evidence="2 3">
    <name type="scientific">Austropuccinia psidii MF-1</name>
    <dbReference type="NCBI Taxonomy" id="1389203"/>
    <lineage>
        <taxon>Eukaryota</taxon>
        <taxon>Fungi</taxon>
        <taxon>Dikarya</taxon>
        <taxon>Basidiomycota</taxon>
        <taxon>Pucciniomycotina</taxon>
        <taxon>Pucciniomycetes</taxon>
        <taxon>Pucciniales</taxon>
        <taxon>Sphaerophragmiaceae</taxon>
        <taxon>Austropuccinia</taxon>
    </lineage>
</organism>
<evidence type="ECO:0000313" key="3">
    <source>
        <dbReference type="Proteomes" id="UP000765509"/>
    </source>
</evidence>
<accession>A0A9Q3EX91</accession>
<feature type="region of interest" description="Disordered" evidence="1">
    <location>
        <begin position="95"/>
        <end position="121"/>
    </location>
</feature>
<dbReference type="EMBL" id="AVOT02036564">
    <property type="protein sequence ID" value="MBW0531090.1"/>
    <property type="molecule type" value="Genomic_DNA"/>
</dbReference>
<sequence>MTTRRGLKYSIQKNGGQHRSRNDPTKREKKAQNSSETEITQGCAISQRQFTEIPIIPEPELELRMSHSNRDKSYSEGSHRPINEPLQAVLHSLQRKRLGNAATEPPRSNELLEHPQEILER</sequence>
<keyword evidence="3" id="KW-1185">Reference proteome</keyword>
<feature type="region of interest" description="Disordered" evidence="1">
    <location>
        <begin position="57"/>
        <end position="83"/>
    </location>
</feature>
<reference evidence="2" key="1">
    <citation type="submission" date="2021-03" db="EMBL/GenBank/DDBJ databases">
        <title>Draft genome sequence of rust myrtle Austropuccinia psidii MF-1, a brazilian biotype.</title>
        <authorList>
            <person name="Quecine M.C."/>
            <person name="Pachon D.M.R."/>
            <person name="Bonatelli M.L."/>
            <person name="Correr F.H."/>
            <person name="Franceschini L.M."/>
            <person name="Leite T.F."/>
            <person name="Margarido G.R.A."/>
            <person name="Almeida C.A."/>
            <person name="Ferrarezi J.A."/>
            <person name="Labate C.A."/>
        </authorList>
    </citation>
    <scope>NUCLEOTIDE SEQUENCE</scope>
    <source>
        <strain evidence="2">MF-1</strain>
    </source>
</reference>
<feature type="compositionally biased region" description="Basic and acidic residues" evidence="1">
    <location>
        <begin position="110"/>
        <end position="121"/>
    </location>
</feature>
<gene>
    <name evidence="2" type="ORF">O181_070805</name>
</gene>
<comment type="caution">
    <text evidence="2">The sequence shown here is derived from an EMBL/GenBank/DDBJ whole genome shotgun (WGS) entry which is preliminary data.</text>
</comment>